<dbReference type="RefSeq" id="WP_193995963.1">
    <property type="nucleotide sequence ID" value="NZ_JADEXP010000369.1"/>
</dbReference>
<evidence type="ECO:0000256" key="1">
    <source>
        <dbReference type="SAM" id="MobiDB-lite"/>
    </source>
</evidence>
<dbReference type="EMBL" id="JADEXP010000369">
    <property type="protein sequence ID" value="MBE9070078.1"/>
    <property type="molecule type" value="Genomic_DNA"/>
</dbReference>
<organism evidence="2 3">
    <name type="scientific">Leptolyngbya cf. ectocarpi LEGE 11479</name>
    <dbReference type="NCBI Taxonomy" id="1828722"/>
    <lineage>
        <taxon>Bacteria</taxon>
        <taxon>Bacillati</taxon>
        <taxon>Cyanobacteriota</taxon>
        <taxon>Cyanophyceae</taxon>
        <taxon>Leptolyngbyales</taxon>
        <taxon>Leptolyngbyaceae</taxon>
        <taxon>Leptolyngbya group</taxon>
        <taxon>Leptolyngbya</taxon>
    </lineage>
</organism>
<dbReference type="AlphaFoldDB" id="A0A928ZZ44"/>
<accession>A0A928ZZ44</accession>
<feature type="region of interest" description="Disordered" evidence="1">
    <location>
        <begin position="94"/>
        <end position="151"/>
    </location>
</feature>
<name>A0A928ZZ44_LEPEC</name>
<reference evidence="2" key="1">
    <citation type="submission" date="2020-10" db="EMBL/GenBank/DDBJ databases">
        <authorList>
            <person name="Castelo-Branco R."/>
            <person name="Eusebio N."/>
            <person name="Adriana R."/>
            <person name="Vieira A."/>
            <person name="Brugerolle De Fraissinette N."/>
            <person name="Rezende De Castro R."/>
            <person name="Schneider M.P."/>
            <person name="Vasconcelos V."/>
            <person name="Leao P.N."/>
        </authorList>
    </citation>
    <scope>NUCLEOTIDE SEQUENCE</scope>
    <source>
        <strain evidence="2">LEGE 11479</strain>
    </source>
</reference>
<evidence type="ECO:0000313" key="2">
    <source>
        <dbReference type="EMBL" id="MBE9070078.1"/>
    </source>
</evidence>
<feature type="compositionally biased region" description="Basic residues" evidence="1">
    <location>
        <begin position="130"/>
        <end position="151"/>
    </location>
</feature>
<proteinExistence type="predicted"/>
<gene>
    <name evidence="2" type="ORF">IQ260_25895</name>
</gene>
<comment type="caution">
    <text evidence="2">The sequence shown here is derived from an EMBL/GenBank/DDBJ whole genome shotgun (WGS) entry which is preliminary data.</text>
</comment>
<protein>
    <submittedName>
        <fullName evidence="2">Uncharacterized protein</fullName>
    </submittedName>
</protein>
<dbReference type="Proteomes" id="UP000615026">
    <property type="component" value="Unassembled WGS sequence"/>
</dbReference>
<sequence>AVFSNPPNYIYIRDDSEDKSYKVEAGQSFLNMETIKWLEENPNNLGGITTARKVNTVDDENESQVETVEVKDGHHRFVGNVLYKGSVDLKIGEDVGQTNDSWSSMKWHKHPNEAYHTDEEAQKKKDKLEKRRQRMMKKNRDRKRNKNKNKS</sequence>
<keyword evidence="3" id="KW-1185">Reference proteome</keyword>
<evidence type="ECO:0000313" key="3">
    <source>
        <dbReference type="Proteomes" id="UP000615026"/>
    </source>
</evidence>
<feature type="compositionally biased region" description="Basic and acidic residues" evidence="1">
    <location>
        <begin position="110"/>
        <end position="129"/>
    </location>
</feature>
<feature type="non-terminal residue" evidence="2">
    <location>
        <position position="1"/>
    </location>
</feature>